<sequence>MSSEDQGRPGAVRRFHEKFVVEVRTVRGSARRDLFIIAIVLVTVGLLAFLAILDSVRESDGLSVIDVPVQGWLQGMRSPELTVAMTVIAIAFGPIAMPIIVLVTTVWWGFAAKHAWRPLLLAGGMIAGVAVVQTLAPLIGRDRPPISSMLLDVDYTPSFPSGHVMGVCDFLLITTFLVFSRQRNPLSVVGAFLITGILVIATASCRIYLGYHWPTDVLASMSLSLIVVGGVIAFDTWRTVRVVE</sequence>
<feature type="transmembrane region" description="Helical" evidence="1">
    <location>
        <begin position="186"/>
        <end position="211"/>
    </location>
</feature>
<keyword evidence="4" id="KW-1185">Reference proteome</keyword>
<evidence type="ECO:0000313" key="3">
    <source>
        <dbReference type="EMBL" id="WAB80383.1"/>
    </source>
</evidence>
<feature type="transmembrane region" description="Helical" evidence="1">
    <location>
        <begin position="159"/>
        <end position="179"/>
    </location>
</feature>
<evidence type="ECO:0000313" key="4">
    <source>
        <dbReference type="Proteomes" id="UP001164706"/>
    </source>
</evidence>
<gene>
    <name evidence="3" type="ORF">OVN18_07300</name>
</gene>
<dbReference type="SUPFAM" id="SSF48317">
    <property type="entry name" value="Acid phosphatase/Vanadium-dependent haloperoxidase"/>
    <property type="match status" value="1"/>
</dbReference>
<dbReference type="AlphaFoldDB" id="A0A9E8MIW0"/>
<dbReference type="EMBL" id="CP113089">
    <property type="protein sequence ID" value="WAB80383.1"/>
    <property type="molecule type" value="Genomic_DNA"/>
</dbReference>
<proteinExistence type="predicted"/>
<dbReference type="SMART" id="SM00014">
    <property type="entry name" value="acidPPc"/>
    <property type="match status" value="1"/>
</dbReference>
<keyword evidence="1" id="KW-1133">Transmembrane helix</keyword>
<organism evidence="3 4">
    <name type="scientific">Microcella daejeonensis</name>
    <dbReference type="NCBI Taxonomy" id="2994971"/>
    <lineage>
        <taxon>Bacteria</taxon>
        <taxon>Bacillati</taxon>
        <taxon>Actinomycetota</taxon>
        <taxon>Actinomycetes</taxon>
        <taxon>Micrococcales</taxon>
        <taxon>Microbacteriaceae</taxon>
        <taxon>Microcella</taxon>
    </lineage>
</organism>
<dbReference type="InterPro" id="IPR000326">
    <property type="entry name" value="PAP2/HPO"/>
</dbReference>
<dbReference type="Gene3D" id="1.20.144.10">
    <property type="entry name" value="Phosphatidic acid phosphatase type 2/haloperoxidase"/>
    <property type="match status" value="1"/>
</dbReference>
<dbReference type="CDD" id="cd03392">
    <property type="entry name" value="PAP2_like_2"/>
    <property type="match status" value="1"/>
</dbReference>
<evidence type="ECO:0000256" key="1">
    <source>
        <dbReference type="SAM" id="Phobius"/>
    </source>
</evidence>
<keyword evidence="1" id="KW-0472">Membrane</keyword>
<feature type="transmembrane region" description="Helical" evidence="1">
    <location>
        <begin position="217"/>
        <end position="237"/>
    </location>
</feature>
<dbReference type="KEGG" id="mdb:OVN18_07300"/>
<evidence type="ECO:0000259" key="2">
    <source>
        <dbReference type="SMART" id="SM00014"/>
    </source>
</evidence>
<dbReference type="Proteomes" id="UP001164706">
    <property type="component" value="Chromosome"/>
</dbReference>
<reference evidence="3" key="1">
    <citation type="submission" date="2022-11" db="EMBL/GenBank/DDBJ databases">
        <title>Description of Microcella daejonensis nov. sp, isolated from riverside soil.</title>
        <authorList>
            <person name="Molina K.M."/>
            <person name="Kim S.B."/>
        </authorList>
    </citation>
    <scope>NUCLEOTIDE SEQUENCE</scope>
    <source>
        <strain evidence="3">MMS21-STM12</strain>
    </source>
</reference>
<feature type="transmembrane region" description="Helical" evidence="1">
    <location>
        <begin position="119"/>
        <end position="139"/>
    </location>
</feature>
<protein>
    <submittedName>
        <fullName evidence="3">Phosphatase PAP2 family protein</fullName>
    </submittedName>
</protein>
<feature type="transmembrane region" description="Helical" evidence="1">
    <location>
        <begin position="34"/>
        <end position="53"/>
    </location>
</feature>
<feature type="domain" description="Phosphatidic acid phosphatase type 2/haloperoxidase" evidence="2">
    <location>
        <begin position="117"/>
        <end position="232"/>
    </location>
</feature>
<feature type="transmembrane region" description="Helical" evidence="1">
    <location>
        <begin position="81"/>
        <end position="107"/>
    </location>
</feature>
<dbReference type="InterPro" id="IPR036938">
    <property type="entry name" value="PAP2/HPO_sf"/>
</dbReference>
<accession>A0A9E8MIW0</accession>
<dbReference type="RefSeq" id="WP_267780050.1">
    <property type="nucleotide sequence ID" value="NZ_CP113089.1"/>
</dbReference>
<dbReference type="Pfam" id="PF01569">
    <property type="entry name" value="PAP2"/>
    <property type="match status" value="1"/>
</dbReference>
<keyword evidence="1" id="KW-0812">Transmembrane</keyword>
<name>A0A9E8MIW0_9MICO</name>